<dbReference type="InterPro" id="IPR050217">
    <property type="entry name" value="Peroxiredoxin"/>
</dbReference>
<evidence type="ECO:0000256" key="5">
    <source>
        <dbReference type="SAM" id="MobiDB-lite"/>
    </source>
</evidence>
<keyword evidence="8" id="KW-1185">Reference proteome</keyword>
<protein>
    <recommendedName>
        <fullName evidence="3">Thioredoxin peroxidase</fullName>
    </recommendedName>
</protein>
<gene>
    <name evidence="7" type="ORF">ACFOWX_06685</name>
</gene>
<dbReference type="InterPro" id="IPR036249">
    <property type="entry name" value="Thioredoxin-like_sf"/>
</dbReference>
<dbReference type="InterPro" id="IPR024706">
    <property type="entry name" value="Peroxiredoxin_AhpC-typ"/>
</dbReference>
<evidence type="ECO:0000313" key="7">
    <source>
        <dbReference type="EMBL" id="MFC4292097.1"/>
    </source>
</evidence>
<dbReference type="PANTHER" id="PTHR10681">
    <property type="entry name" value="THIOREDOXIN PEROXIDASE"/>
    <property type="match status" value="1"/>
</dbReference>
<name>A0ABV8RFC6_9SPHN</name>
<dbReference type="Pfam" id="PF00578">
    <property type="entry name" value="AhpC-TSA"/>
    <property type="match status" value="1"/>
</dbReference>
<dbReference type="SUPFAM" id="SSF52833">
    <property type="entry name" value="Thioredoxin-like"/>
    <property type="match status" value="1"/>
</dbReference>
<evidence type="ECO:0000256" key="2">
    <source>
        <dbReference type="ARBA" id="ARBA00023002"/>
    </source>
</evidence>
<evidence type="ECO:0000259" key="6">
    <source>
        <dbReference type="PROSITE" id="PS51352"/>
    </source>
</evidence>
<evidence type="ECO:0000256" key="4">
    <source>
        <dbReference type="ARBA" id="ARBA00037420"/>
    </source>
</evidence>
<dbReference type="PROSITE" id="PS51352">
    <property type="entry name" value="THIOREDOXIN_2"/>
    <property type="match status" value="1"/>
</dbReference>
<keyword evidence="2 7" id="KW-0560">Oxidoreductase</keyword>
<feature type="region of interest" description="Disordered" evidence="5">
    <location>
        <begin position="188"/>
        <end position="207"/>
    </location>
</feature>
<comment type="function">
    <text evidence="4">Thiol-specific peroxidase that catalyzes the reduction of hydrogen peroxide and organic hydroperoxides to water and alcohols, respectively. Plays a role in cell protection against oxidative stress by detoxifying peroxides.</text>
</comment>
<dbReference type="PANTHER" id="PTHR10681:SF128">
    <property type="entry name" value="THIOREDOXIN-DEPENDENT PEROXIDE REDUCTASE, MITOCHONDRIAL"/>
    <property type="match status" value="1"/>
</dbReference>
<keyword evidence="7" id="KW-0575">Peroxidase</keyword>
<organism evidence="7 8">
    <name type="scientific">Sphingorhabdus arenilitoris</name>
    <dbReference type="NCBI Taxonomy" id="1490041"/>
    <lineage>
        <taxon>Bacteria</taxon>
        <taxon>Pseudomonadati</taxon>
        <taxon>Pseudomonadota</taxon>
        <taxon>Alphaproteobacteria</taxon>
        <taxon>Sphingomonadales</taxon>
        <taxon>Sphingomonadaceae</taxon>
        <taxon>Sphingorhabdus</taxon>
    </lineage>
</organism>
<dbReference type="RefSeq" id="WP_381422505.1">
    <property type="nucleotide sequence ID" value="NZ_JBHSDH010000013.1"/>
</dbReference>
<dbReference type="GO" id="GO:0140824">
    <property type="term" value="F:thioredoxin-dependent peroxiredoxin activity"/>
    <property type="evidence" value="ECO:0007669"/>
    <property type="project" value="UniProtKB-EC"/>
</dbReference>
<dbReference type="Proteomes" id="UP001595887">
    <property type="component" value="Unassembled WGS sequence"/>
</dbReference>
<dbReference type="NCBIfam" id="NF009668">
    <property type="entry name" value="PRK13189.1"/>
    <property type="match status" value="1"/>
</dbReference>
<sequence>MLERGTILMEDTGKNSAVLRIGDMAPNFFARSTVGQVHLSSYRGQWVIFFSHPANFTPVCTSEFVGLAKAASDFAEAGCALIGLSVDSLYSHIAWLTEIERRFGLAIDFPILEDPSMAIGRAYGMIDENSRDSAAMRSTYFIDPEGIIRAVTTYPHNVGRSVEEMLRLLRGLQKVDETGLLIPEGWDGSGRLLQPPPESLQGGNGNSDWFVYAGDSK</sequence>
<feature type="domain" description="Thioredoxin" evidence="6">
    <location>
        <begin position="19"/>
        <end position="174"/>
    </location>
</feature>
<evidence type="ECO:0000256" key="3">
    <source>
        <dbReference type="ARBA" id="ARBA00032824"/>
    </source>
</evidence>
<evidence type="ECO:0000256" key="1">
    <source>
        <dbReference type="ARBA" id="ARBA00009796"/>
    </source>
</evidence>
<dbReference type="PIRSF" id="PIRSF000239">
    <property type="entry name" value="AHPC"/>
    <property type="match status" value="1"/>
</dbReference>
<dbReference type="InterPro" id="IPR013766">
    <property type="entry name" value="Thioredoxin_domain"/>
</dbReference>
<evidence type="ECO:0000313" key="8">
    <source>
        <dbReference type="Proteomes" id="UP001595887"/>
    </source>
</evidence>
<dbReference type="EMBL" id="JBHSDH010000013">
    <property type="protein sequence ID" value="MFC4292097.1"/>
    <property type="molecule type" value="Genomic_DNA"/>
</dbReference>
<reference evidence="8" key="1">
    <citation type="journal article" date="2019" name="Int. J. Syst. Evol. Microbiol.">
        <title>The Global Catalogue of Microorganisms (GCM) 10K type strain sequencing project: providing services to taxonomists for standard genome sequencing and annotation.</title>
        <authorList>
            <consortium name="The Broad Institute Genomics Platform"/>
            <consortium name="The Broad Institute Genome Sequencing Center for Infectious Disease"/>
            <person name="Wu L."/>
            <person name="Ma J."/>
        </authorList>
    </citation>
    <scope>NUCLEOTIDE SEQUENCE [LARGE SCALE GENOMIC DNA]</scope>
    <source>
        <strain evidence="8">CECT 8531</strain>
    </source>
</reference>
<dbReference type="InterPro" id="IPR000866">
    <property type="entry name" value="AhpC/TSA"/>
</dbReference>
<comment type="similarity">
    <text evidence="1">Belongs to the peroxiredoxin family. AhpC/Prx1 subfamily.</text>
</comment>
<comment type="caution">
    <text evidence="7">The sequence shown here is derived from an EMBL/GenBank/DDBJ whole genome shotgun (WGS) entry which is preliminary data.</text>
</comment>
<accession>A0ABV8RFC6</accession>
<proteinExistence type="inferred from homology"/>
<dbReference type="Gene3D" id="3.40.30.10">
    <property type="entry name" value="Glutaredoxin"/>
    <property type="match status" value="1"/>
</dbReference>